<gene>
    <name evidence="2" type="ORF">DKG75_20530</name>
</gene>
<dbReference type="InterPro" id="IPR050126">
    <property type="entry name" value="Ap4A_hydrolase"/>
</dbReference>
<dbReference type="InterPro" id="IPR004843">
    <property type="entry name" value="Calcineurin-like_PHP"/>
</dbReference>
<dbReference type="PANTHER" id="PTHR42850">
    <property type="entry name" value="METALLOPHOSPHOESTERASE"/>
    <property type="match status" value="1"/>
</dbReference>
<dbReference type="GO" id="GO:0110154">
    <property type="term" value="P:RNA decapping"/>
    <property type="evidence" value="ECO:0007669"/>
    <property type="project" value="TreeGrafter"/>
</dbReference>
<sequence length="308" mass="34564">MSGRVTKSCSKRSAGDFCRCWGRRRAILSQPIQRRHLDEVQPVFADLGPGMVLGLGQVIQDGRLVHGFGSPHRAASIARYFLFAERRHTHLTGTTSHTILDCQIFGCCRLGQWFDVISDDSEGRRTAPQRGNMRITATIPTSGWSDFLVETRFKGHVIGDMHGVSSILEVALNIVDERGGTLVTLGDYIDRGPDSLGVIDMRIEAGKRLDPIGFAGKHDRFLWRSIQDRRPAKYWLENGDWMLMRELGGSLSVETLGAERAAFLYGLIDDHRAGDLVFSPRRDSDLDRQFRRCPSSRRRDGRGHGCAR</sequence>
<organism evidence="2 3">
    <name type="scientific">Zavarzinia compransoris</name>
    <dbReference type="NCBI Taxonomy" id="1264899"/>
    <lineage>
        <taxon>Bacteria</taxon>
        <taxon>Pseudomonadati</taxon>
        <taxon>Pseudomonadota</taxon>
        <taxon>Alphaproteobacteria</taxon>
        <taxon>Rhodospirillales</taxon>
        <taxon>Zavarziniaceae</taxon>
        <taxon>Zavarzinia</taxon>
    </lineage>
</organism>
<dbReference type="PANTHER" id="PTHR42850:SF4">
    <property type="entry name" value="ZINC-DEPENDENT ENDOPOLYPHOSPHATASE"/>
    <property type="match status" value="1"/>
</dbReference>
<evidence type="ECO:0000259" key="1">
    <source>
        <dbReference type="Pfam" id="PF00149"/>
    </source>
</evidence>
<protein>
    <recommendedName>
        <fullName evidence="1">Calcineurin-like phosphoesterase domain-containing protein</fullName>
    </recommendedName>
</protein>
<reference evidence="3" key="1">
    <citation type="submission" date="2018-05" db="EMBL/GenBank/DDBJ databases">
        <title>Zavarzinia sp. HR-AS.</title>
        <authorList>
            <person name="Lee Y."/>
            <person name="Jeon C.O."/>
        </authorList>
    </citation>
    <scope>NUCLEOTIDE SEQUENCE [LARGE SCALE GENOMIC DNA]</scope>
    <source>
        <strain evidence="3">DSM 1231</strain>
    </source>
</reference>
<dbReference type="Proteomes" id="UP000246077">
    <property type="component" value="Unassembled WGS sequence"/>
</dbReference>
<dbReference type="SUPFAM" id="SSF56300">
    <property type="entry name" value="Metallo-dependent phosphatases"/>
    <property type="match status" value="1"/>
</dbReference>
<name>A0A317DVB1_9PROT</name>
<dbReference type="Gene3D" id="3.60.21.10">
    <property type="match status" value="1"/>
</dbReference>
<accession>A0A317DVB1</accession>
<keyword evidence="3" id="KW-1185">Reference proteome</keyword>
<dbReference type="GO" id="GO:0008803">
    <property type="term" value="F:bis(5'-nucleosyl)-tetraphosphatase (symmetrical) activity"/>
    <property type="evidence" value="ECO:0007669"/>
    <property type="project" value="TreeGrafter"/>
</dbReference>
<comment type="caution">
    <text evidence="2">The sequence shown here is derived from an EMBL/GenBank/DDBJ whole genome shotgun (WGS) entry which is preliminary data.</text>
</comment>
<dbReference type="GO" id="GO:0005737">
    <property type="term" value="C:cytoplasm"/>
    <property type="evidence" value="ECO:0007669"/>
    <property type="project" value="TreeGrafter"/>
</dbReference>
<dbReference type="EMBL" id="QGLF01000006">
    <property type="protein sequence ID" value="PWR18352.1"/>
    <property type="molecule type" value="Genomic_DNA"/>
</dbReference>
<proteinExistence type="predicted"/>
<dbReference type="InterPro" id="IPR029052">
    <property type="entry name" value="Metallo-depent_PP-like"/>
</dbReference>
<dbReference type="Pfam" id="PF00149">
    <property type="entry name" value="Metallophos"/>
    <property type="match status" value="1"/>
</dbReference>
<evidence type="ECO:0000313" key="3">
    <source>
        <dbReference type="Proteomes" id="UP000246077"/>
    </source>
</evidence>
<evidence type="ECO:0000313" key="2">
    <source>
        <dbReference type="EMBL" id="PWR18352.1"/>
    </source>
</evidence>
<feature type="domain" description="Calcineurin-like phosphoesterase" evidence="1">
    <location>
        <begin position="157"/>
        <end position="249"/>
    </location>
</feature>
<dbReference type="AlphaFoldDB" id="A0A317DVB1"/>
<dbReference type="GO" id="GO:0016791">
    <property type="term" value="F:phosphatase activity"/>
    <property type="evidence" value="ECO:0007669"/>
    <property type="project" value="TreeGrafter"/>
</dbReference>